<proteinExistence type="predicted"/>
<protein>
    <submittedName>
        <fullName evidence="1">Uncharacterized protein</fullName>
    </submittedName>
</protein>
<comment type="caution">
    <text evidence="1">The sequence shown here is derived from an EMBL/GenBank/DDBJ whole genome shotgun (WGS) entry which is preliminary data.</text>
</comment>
<sequence>MKKQTWQQWVRACVKDPSSPSELGKGSLASLTGQDVSVLDAISACWELYARSDGDGRDAALASIRALLEA</sequence>
<dbReference type="EMBL" id="LAZR01061102">
    <property type="protein sequence ID" value="KKK64260.1"/>
    <property type="molecule type" value="Genomic_DNA"/>
</dbReference>
<gene>
    <name evidence="1" type="ORF">LCGC14_2986050</name>
</gene>
<evidence type="ECO:0000313" key="1">
    <source>
        <dbReference type="EMBL" id="KKK64260.1"/>
    </source>
</evidence>
<organism evidence="1">
    <name type="scientific">marine sediment metagenome</name>
    <dbReference type="NCBI Taxonomy" id="412755"/>
    <lineage>
        <taxon>unclassified sequences</taxon>
        <taxon>metagenomes</taxon>
        <taxon>ecological metagenomes</taxon>
    </lineage>
</organism>
<feature type="non-terminal residue" evidence="1">
    <location>
        <position position="70"/>
    </location>
</feature>
<accession>A0A0F8XSU2</accession>
<reference evidence="1" key="1">
    <citation type="journal article" date="2015" name="Nature">
        <title>Complex archaea that bridge the gap between prokaryotes and eukaryotes.</title>
        <authorList>
            <person name="Spang A."/>
            <person name="Saw J.H."/>
            <person name="Jorgensen S.L."/>
            <person name="Zaremba-Niedzwiedzka K."/>
            <person name="Martijn J."/>
            <person name="Lind A.E."/>
            <person name="van Eijk R."/>
            <person name="Schleper C."/>
            <person name="Guy L."/>
            <person name="Ettema T.J."/>
        </authorList>
    </citation>
    <scope>NUCLEOTIDE SEQUENCE</scope>
</reference>
<name>A0A0F8XSU2_9ZZZZ</name>
<dbReference type="AlphaFoldDB" id="A0A0F8XSU2"/>